<organism evidence="1 2">
    <name type="scientific">Arthrobacter ginkgonis</name>
    <dbReference type="NCBI Taxonomy" id="1630594"/>
    <lineage>
        <taxon>Bacteria</taxon>
        <taxon>Bacillati</taxon>
        <taxon>Actinomycetota</taxon>
        <taxon>Actinomycetes</taxon>
        <taxon>Micrococcales</taxon>
        <taxon>Micrococcaceae</taxon>
        <taxon>Arthrobacter</taxon>
    </lineage>
</organism>
<accession>A0ABP7CPQ0</accession>
<proteinExistence type="predicted"/>
<evidence type="ECO:0000313" key="1">
    <source>
        <dbReference type="EMBL" id="GAA3692712.1"/>
    </source>
</evidence>
<comment type="caution">
    <text evidence="1">The sequence shown here is derived from an EMBL/GenBank/DDBJ whole genome shotgun (WGS) entry which is preliminary data.</text>
</comment>
<evidence type="ECO:0000313" key="2">
    <source>
        <dbReference type="Proteomes" id="UP001500752"/>
    </source>
</evidence>
<keyword evidence="2" id="KW-1185">Reference proteome</keyword>
<dbReference type="EMBL" id="BAABEO010000022">
    <property type="protein sequence ID" value="GAA3692712.1"/>
    <property type="molecule type" value="Genomic_DNA"/>
</dbReference>
<dbReference type="RefSeq" id="WP_345152409.1">
    <property type="nucleotide sequence ID" value="NZ_BAABEO010000022.1"/>
</dbReference>
<gene>
    <name evidence="1" type="ORF">GCM10023081_32650</name>
</gene>
<sequence>MTQTSQRQEKDCRLFEAVQTNGRTTVHPDPRDWDQSLARFGELDATKRVAEDVIYEPMKSNGRYQLTMHRPINKQFMSRIGEDNHITDMLVDSNERHRFAYSSTVIFSEHQTIFGVVKGDRSAPSHQDVCRFLAANYSCPEGFRWEVRALPSPSELDRMRNADGINLFSTKFSTFRDLFSDEGEEDDISEYVNRLASKFGSDIEVFLEVRLPRSTRGMEPARRMKAFFSRDLKTTVGRGRGSKARIVSQNGEEELVHLLEHDLAISFDIPGSGSEKARFSQLVDGLESIRSELNASVESLLRR</sequence>
<name>A0ABP7CPQ0_9MICC</name>
<reference evidence="2" key="1">
    <citation type="journal article" date="2019" name="Int. J. Syst. Evol. Microbiol.">
        <title>The Global Catalogue of Microorganisms (GCM) 10K type strain sequencing project: providing services to taxonomists for standard genome sequencing and annotation.</title>
        <authorList>
            <consortium name="The Broad Institute Genomics Platform"/>
            <consortium name="The Broad Institute Genome Sequencing Center for Infectious Disease"/>
            <person name="Wu L."/>
            <person name="Ma J."/>
        </authorList>
    </citation>
    <scope>NUCLEOTIDE SEQUENCE [LARGE SCALE GENOMIC DNA]</scope>
    <source>
        <strain evidence="2">JCM 30742</strain>
    </source>
</reference>
<protein>
    <submittedName>
        <fullName evidence="1">Uncharacterized protein</fullName>
    </submittedName>
</protein>
<dbReference type="Proteomes" id="UP001500752">
    <property type="component" value="Unassembled WGS sequence"/>
</dbReference>